<dbReference type="InterPro" id="IPR036628">
    <property type="entry name" value="Clp_N_dom_sf"/>
</dbReference>
<evidence type="ECO:0000313" key="3">
    <source>
        <dbReference type="EMBL" id="PPK70199.1"/>
    </source>
</evidence>
<dbReference type="PROSITE" id="PS51903">
    <property type="entry name" value="CLP_R"/>
    <property type="match status" value="1"/>
</dbReference>
<dbReference type="Proteomes" id="UP000239203">
    <property type="component" value="Unassembled WGS sequence"/>
</dbReference>
<dbReference type="RefSeq" id="WP_104477008.1">
    <property type="nucleotide sequence ID" value="NZ_CP154825.1"/>
</dbReference>
<sequence length="221" mass="23376">MNATPQLSDLITTVEGRSADPLTRLADAVVLARRLDEVADHLIGHFVDRARHSGASWTAIGDSIGVSKQAAQKRFVPSEPATAEADLRIFARYSDAARQVVVRSQEEALTAGHTEIRPGHLLLALLRDPDVAALATDVAAARAAATDELGPGGTPASGPVPFAPAGKKVFDLAHRESLDLDGERIWPEHLLLGLLAANETDELPGGVTRARVEAALRARGE</sequence>
<dbReference type="Gene3D" id="1.10.1780.10">
    <property type="entry name" value="Clp, N-terminal domain"/>
    <property type="match status" value="1"/>
</dbReference>
<evidence type="ECO:0000313" key="4">
    <source>
        <dbReference type="Proteomes" id="UP000239203"/>
    </source>
</evidence>
<evidence type="ECO:0000259" key="2">
    <source>
        <dbReference type="PROSITE" id="PS51903"/>
    </source>
</evidence>
<dbReference type="Pfam" id="PF02861">
    <property type="entry name" value="Clp_N"/>
    <property type="match status" value="1"/>
</dbReference>
<dbReference type="InterPro" id="IPR004176">
    <property type="entry name" value="Clp_R_N"/>
</dbReference>
<dbReference type="AlphaFoldDB" id="A0A2S6GY92"/>
<dbReference type="SUPFAM" id="SSF81923">
    <property type="entry name" value="Double Clp-N motif"/>
    <property type="match status" value="1"/>
</dbReference>
<feature type="domain" description="Clp R" evidence="2">
    <location>
        <begin position="90"/>
        <end position="221"/>
    </location>
</feature>
<name>A0A2S6GY92_9PSEU</name>
<organism evidence="3 4">
    <name type="scientific">Actinokineospora auranticolor</name>
    <dbReference type="NCBI Taxonomy" id="155976"/>
    <lineage>
        <taxon>Bacteria</taxon>
        <taxon>Bacillati</taxon>
        <taxon>Actinomycetota</taxon>
        <taxon>Actinomycetes</taxon>
        <taxon>Pseudonocardiales</taxon>
        <taxon>Pseudonocardiaceae</taxon>
        <taxon>Actinokineospora</taxon>
    </lineage>
</organism>
<proteinExistence type="predicted"/>
<dbReference type="EMBL" id="PTIX01000002">
    <property type="protein sequence ID" value="PPK70199.1"/>
    <property type="molecule type" value="Genomic_DNA"/>
</dbReference>
<dbReference type="OrthoDB" id="3290891at2"/>
<keyword evidence="4" id="KW-1185">Reference proteome</keyword>
<accession>A0A2S6GY92</accession>
<gene>
    <name evidence="3" type="ORF">CLV40_102110</name>
</gene>
<comment type="caution">
    <text evidence="3">The sequence shown here is derived from an EMBL/GenBank/DDBJ whole genome shotgun (WGS) entry which is preliminary data.</text>
</comment>
<protein>
    <submittedName>
        <fullName evidence="3">ClpA/ClpB-like protein</fullName>
    </submittedName>
</protein>
<keyword evidence="1" id="KW-0677">Repeat</keyword>
<evidence type="ECO:0000256" key="1">
    <source>
        <dbReference type="PROSITE-ProRule" id="PRU01251"/>
    </source>
</evidence>
<reference evidence="3 4" key="1">
    <citation type="submission" date="2018-02" db="EMBL/GenBank/DDBJ databases">
        <title>Genomic Encyclopedia of Archaeal and Bacterial Type Strains, Phase II (KMG-II): from individual species to whole genera.</title>
        <authorList>
            <person name="Goeker M."/>
        </authorList>
    </citation>
    <scope>NUCLEOTIDE SEQUENCE [LARGE SCALE GENOMIC DNA]</scope>
    <source>
        <strain evidence="3 4">YU 961-1</strain>
    </source>
</reference>